<feature type="compositionally biased region" description="Basic and acidic residues" evidence="4">
    <location>
        <begin position="484"/>
        <end position="498"/>
    </location>
</feature>
<proteinExistence type="inferred from homology"/>
<keyword evidence="8" id="KW-1185">Reference proteome</keyword>
<dbReference type="Pfam" id="PF08546">
    <property type="entry name" value="ApbA_C"/>
    <property type="match status" value="2"/>
</dbReference>
<dbReference type="VEuPathDB" id="FungiDB:VP01_3324g3"/>
<dbReference type="Proteomes" id="UP000037035">
    <property type="component" value="Unassembled WGS sequence"/>
</dbReference>
<dbReference type="Pfam" id="PF02558">
    <property type="entry name" value="ApbA"/>
    <property type="match status" value="1"/>
</dbReference>
<dbReference type="PANTHER" id="PTHR43765">
    <property type="entry name" value="2-DEHYDROPANTOATE 2-REDUCTASE-RELATED"/>
    <property type="match status" value="1"/>
</dbReference>
<feature type="region of interest" description="Disordered" evidence="4">
    <location>
        <begin position="218"/>
        <end position="237"/>
    </location>
</feature>
<accession>A0A0L6UZ50</accession>
<dbReference type="GO" id="GO:0005739">
    <property type="term" value="C:mitochondrion"/>
    <property type="evidence" value="ECO:0007669"/>
    <property type="project" value="TreeGrafter"/>
</dbReference>
<evidence type="ECO:0000256" key="2">
    <source>
        <dbReference type="ARBA" id="ARBA00022857"/>
    </source>
</evidence>
<comment type="similarity">
    <text evidence="1">Belongs to the ketopantoate reductase family.</text>
</comment>
<keyword evidence="2" id="KW-0521">NADP</keyword>
<feature type="region of interest" description="Disordered" evidence="4">
    <location>
        <begin position="481"/>
        <end position="508"/>
    </location>
</feature>
<evidence type="ECO:0000256" key="4">
    <source>
        <dbReference type="SAM" id="MobiDB-lite"/>
    </source>
</evidence>
<dbReference type="Gene3D" id="3.40.50.720">
    <property type="entry name" value="NAD(P)-binding Rossmann-like Domain"/>
    <property type="match status" value="1"/>
</dbReference>
<evidence type="ECO:0008006" key="9">
    <source>
        <dbReference type="Google" id="ProtNLM"/>
    </source>
</evidence>
<dbReference type="SUPFAM" id="SSF48179">
    <property type="entry name" value="6-phosphogluconate dehydrogenase C-terminal domain-like"/>
    <property type="match status" value="2"/>
</dbReference>
<evidence type="ECO:0000259" key="5">
    <source>
        <dbReference type="Pfam" id="PF02558"/>
    </source>
</evidence>
<protein>
    <recommendedName>
        <fullName evidence="9">2-dehydropantoate 2-reductase</fullName>
    </recommendedName>
</protein>
<dbReference type="InterPro" id="IPR036291">
    <property type="entry name" value="NAD(P)-bd_dom_sf"/>
</dbReference>
<dbReference type="STRING" id="27349.A0A0L6UZ50"/>
<feature type="domain" description="Ketopantoate reductase C-terminal" evidence="6">
    <location>
        <begin position="424"/>
        <end position="460"/>
    </location>
</feature>
<dbReference type="OrthoDB" id="73846at2759"/>
<dbReference type="InterPro" id="IPR013328">
    <property type="entry name" value="6PGD_dom2"/>
</dbReference>
<keyword evidence="3" id="KW-0560">Oxidoreductase</keyword>
<evidence type="ECO:0000313" key="8">
    <source>
        <dbReference type="Proteomes" id="UP000037035"/>
    </source>
</evidence>
<feature type="domain" description="Ketopantoate reductase N-terminal" evidence="5">
    <location>
        <begin position="40"/>
        <end position="201"/>
    </location>
</feature>
<comment type="caution">
    <text evidence="7">The sequence shown here is derived from an EMBL/GenBank/DDBJ whole genome shotgun (WGS) entry which is preliminary data.</text>
</comment>
<dbReference type="InterPro" id="IPR050838">
    <property type="entry name" value="Ketopantoate_reductase"/>
</dbReference>
<dbReference type="GO" id="GO:0050661">
    <property type="term" value="F:NADP binding"/>
    <property type="evidence" value="ECO:0007669"/>
    <property type="project" value="TreeGrafter"/>
</dbReference>
<gene>
    <name evidence="7" type="ORF">VP01_3324g3</name>
</gene>
<dbReference type="SUPFAM" id="SSF51735">
    <property type="entry name" value="NAD(P)-binding Rossmann-fold domains"/>
    <property type="match status" value="1"/>
</dbReference>
<evidence type="ECO:0000256" key="1">
    <source>
        <dbReference type="ARBA" id="ARBA00007870"/>
    </source>
</evidence>
<dbReference type="GO" id="GO:0008677">
    <property type="term" value="F:2-dehydropantoate 2-reductase activity"/>
    <property type="evidence" value="ECO:0007669"/>
    <property type="project" value="TreeGrafter"/>
</dbReference>
<dbReference type="InterPro" id="IPR013332">
    <property type="entry name" value="KPR_N"/>
</dbReference>
<dbReference type="AlphaFoldDB" id="A0A0L6UZ50"/>
<organism evidence="7 8">
    <name type="scientific">Puccinia sorghi</name>
    <dbReference type="NCBI Taxonomy" id="27349"/>
    <lineage>
        <taxon>Eukaryota</taxon>
        <taxon>Fungi</taxon>
        <taxon>Dikarya</taxon>
        <taxon>Basidiomycota</taxon>
        <taxon>Pucciniomycotina</taxon>
        <taxon>Pucciniomycetes</taxon>
        <taxon>Pucciniales</taxon>
        <taxon>Pucciniaceae</taxon>
        <taxon>Puccinia</taxon>
    </lineage>
</organism>
<evidence type="ECO:0000259" key="6">
    <source>
        <dbReference type="Pfam" id="PF08546"/>
    </source>
</evidence>
<evidence type="ECO:0000313" key="7">
    <source>
        <dbReference type="EMBL" id="KNZ53160.1"/>
    </source>
</evidence>
<dbReference type="PANTHER" id="PTHR43765:SF2">
    <property type="entry name" value="2-DEHYDROPANTOATE 2-REDUCTASE"/>
    <property type="match status" value="1"/>
</dbReference>
<sequence length="508" mass="56219">MTSNDYLQLLHPTSSSLNVLSESRKCEYIVLDVRSHPSMTGSIGSLLCFHLQSVTPVTLLLRSRQAQHRRSDPTLSIQLERHDRTKTATGFSYEFLGKQQQQPIESLIVTTKAPHVIESLQRVRHRLSATSTVLLLHNGLGVVEELIEQCFQEPHSCPTFVLATTSHGVHRIDKGLPGTETNCHGRFCHAGVGDIRLGVLPNTLMKSCLERLTVLDSQPSSNVNEESNQKGENPILNPLSPTKPVLLEHLPDVHTETRSLHHTLSSLLHPTVVEELNTKWLSMGAFQTSALIKLTVNAAINPISALLETRNEALNRESSFDSLSRRVCEEASAVFSAQAGQPFRPHHPLSASNLQRVVADIVLATRNNISSMCADIRTLATNRISPPNTLSKSNLDRIAASQAPVKIPNYQSIINGEEQKSVKETSTEIDYINGYICRLGSRYGVDTHLNQALSDLIKLKAMAIKAGKVLPKLQRVNRRLKISRPSEEDIDQSEKQSTENKNSPSTKL</sequence>
<feature type="compositionally biased region" description="Polar residues" evidence="4">
    <location>
        <begin position="499"/>
        <end position="508"/>
    </location>
</feature>
<reference evidence="7 8" key="1">
    <citation type="submission" date="2015-08" db="EMBL/GenBank/DDBJ databases">
        <title>Next Generation Sequencing and Analysis of the Genome of Puccinia sorghi L Schw, the Causal Agent of Maize Common Rust.</title>
        <authorList>
            <person name="Rochi L."/>
            <person name="Burguener G."/>
            <person name="Darino M."/>
            <person name="Turjanski A."/>
            <person name="Kreff E."/>
            <person name="Dieguez M.J."/>
            <person name="Sacco F."/>
        </authorList>
    </citation>
    <scope>NUCLEOTIDE SEQUENCE [LARGE SCALE GENOMIC DNA]</scope>
    <source>
        <strain evidence="7 8">RO10H11247</strain>
    </source>
</reference>
<name>A0A0L6UZ50_9BASI</name>
<dbReference type="EMBL" id="LAVV01008307">
    <property type="protein sequence ID" value="KNZ53160.1"/>
    <property type="molecule type" value="Genomic_DNA"/>
</dbReference>
<dbReference type="InterPro" id="IPR013752">
    <property type="entry name" value="KPA_reductase"/>
</dbReference>
<dbReference type="Gene3D" id="1.10.1040.10">
    <property type="entry name" value="N-(1-d-carboxylethyl)-l-norvaline Dehydrogenase, domain 2"/>
    <property type="match status" value="1"/>
</dbReference>
<dbReference type="InterPro" id="IPR008927">
    <property type="entry name" value="6-PGluconate_DH-like_C_sf"/>
</dbReference>
<feature type="domain" description="Ketopantoate reductase C-terminal" evidence="6">
    <location>
        <begin position="286"/>
        <end position="378"/>
    </location>
</feature>
<evidence type="ECO:0000256" key="3">
    <source>
        <dbReference type="ARBA" id="ARBA00023002"/>
    </source>
</evidence>